<dbReference type="RefSeq" id="XP_028479638.1">
    <property type="nucleotide sequence ID" value="XM_028620666.1"/>
</dbReference>
<proteinExistence type="predicted"/>
<evidence type="ECO:0000313" key="3">
    <source>
        <dbReference type="Proteomes" id="UP000279236"/>
    </source>
</evidence>
<gene>
    <name evidence="2" type="ORF">EHS24_005131</name>
</gene>
<dbReference type="Proteomes" id="UP000279236">
    <property type="component" value="Unassembled WGS sequence"/>
</dbReference>
<evidence type="ECO:0000313" key="2">
    <source>
        <dbReference type="EMBL" id="RSH86853.1"/>
    </source>
</evidence>
<comment type="caution">
    <text evidence="2">The sequence shown here is derived from an EMBL/GenBank/DDBJ whole genome shotgun (WGS) entry which is preliminary data.</text>
</comment>
<keyword evidence="3" id="KW-1185">Reference proteome</keyword>
<accession>A0A427Y6X9</accession>
<evidence type="ECO:0000256" key="1">
    <source>
        <dbReference type="SAM" id="MobiDB-lite"/>
    </source>
</evidence>
<name>A0A427Y6X9_9TREE</name>
<feature type="region of interest" description="Disordered" evidence="1">
    <location>
        <begin position="39"/>
        <end position="76"/>
    </location>
</feature>
<protein>
    <submittedName>
        <fullName evidence="2">Uncharacterized protein</fullName>
    </submittedName>
</protein>
<reference evidence="2 3" key="1">
    <citation type="submission" date="2018-11" db="EMBL/GenBank/DDBJ databases">
        <title>Genome sequence of Apiotrichum porosum DSM 27194.</title>
        <authorList>
            <person name="Aliyu H."/>
            <person name="Gorte O."/>
            <person name="Ochsenreither K."/>
        </authorList>
    </citation>
    <scope>NUCLEOTIDE SEQUENCE [LARGE SCALE GENOMIC DNA]</scope>
    <source>
        <strain evidence="2 3">DSM 27194</strain>
    </source>
</reference>
<dbReference type="EMBL" id="RSCE01000002">
    <property type="protein sequence ID" value="RSH86853.1"/>
    <property type="molecule type" value="Genomic_DNA"/>
</dbReference>
<feature type="compositionally biased region" description="Polar residues" evidence="1">
    <location>
        <begin position="57"/>
        <end position="76"/>
    </location>
</feature>
<dbReference type="AlphaFoldDB" id="A0A427Y6X9"/>
<dbReference type="GeneID" id="39589674"/>
<sequence>MPAVSLSLRVGQVWIPVASGQWSSSAALFASQPSRAPSLARASDSHVMSAQPADSGDWSTGFAQTSQPLASDSGSS</sequence>
<organism evidence="2 3">
    <name type="scientific">Apiotrichum porosum</name>
    <dbReference type="NCBI Taxonomy" id="105984"/>
    <lineage>
        <taxon>Eukaryota</taxon>
        <taxon>Fungi</taxon>
        <taxon>Dikarya</taxon>
        <taxon>Basidiomycota</taxon>
        <taxon>Agaricomycotina</taxon>
        <taxon>Tremellomycetes</taxon>
        <taxon>Trichosporonales</taxon>
        <taxon>Trichosporonaceae</taxon>
        <taxon>Apiotrichum</taxon>
    </lineage>
</organism>